<dbReference type="PANTHER" id="PTHR11080">
    <property type="entry name" value="PYRAZINAMIDASE/NICOTINAMIDASE"/>
    <property type="match status" value="1"/>
</dbReference>
<evidence type="ECO:0000313" key="3">
    <source>
        <dbReference type="EMBL" id="CAK0909136.1"/>
    </source>
</evidence>
<dbReference type="Gene3D" id="3.40.50.850">
    <property type="entry name" value="Isochorismatase-like"/>
    <property type="match status" value="2"/>
</dbReference>
<comment type="similarity">
    <text evidence="1">Belongs to the isochorismatase family.</text>
</comment>
<evidence type="ECO:0000256" key="1">
    <source>
        <dbReference type="ARBA" id="ARBA00006336"/>
    </source>
</evidence>
<organism evidence="3 4">
    <name type="scientific">Prorocentrum cordatum</name>
    <dbReference type="NCBI Taxonomy" id="2364126"/>
    <lineage>
        <taxon>Eukaryota</taxon>
        <taxon>Sar</taxon>
        <taxon>Alveolata</taxon>
        <taxon>Dinophyceae</taxon>
        <taxon>Prorocentrales</taxon>
        <taxon>Prorocentraceae</taxon>
        <taxon>Prorocentrum</taxon>
    </lineage>
</organism>
<sequence length="444" mass="49267">MCSTNGQYTKPGQSIDFKGQNNRAEMYSCLKAEVEVEDDKTTSLDLDLIRTLKKHKKVVCCGEAMSHCVNWSTRDLLSGWEQGRISDIILLEDCASPVGGFEEVARHFVDDMRKAGITVCKAADFNGKTAEIGKAEMDPDAFNKSLSQRGKRLCRQQTGFASKAGAAGLMDGVPLQDNFSGGLALFIIDPQVDFHEGGSLAVTGATEDSRKIAALIRKFKEKIERIVVTLDSHHKMHIHHASFWTDKDGGKPAPGYHMTSQDISAGKWQARQPELRDWSLEYAKKLEASKSGLPFIVWPDHCLLGTEGQTVHPPLMEALNDWAIARSRSVNFYFKGQNNRAEMYSALKSEVSVPDDPTTDFDRELVDTLAKHQKVLCCGEAKSHCVNWSTRHLLECWPKGRKKDIVLLKDCCSAVAGFEEVAAQFERDMTNAGLTVVSAEQFAF</sequence>
<dbReference type="Proteomes" id="UP001189429">
    <property type="component" value="Unassembled WGS sequence"/>
</dbReference>
<reference evidence="3" key="1">
    <citation type="submission" date="2023-10" db="EMBL/GenBank/DDBJ databases">
        <authorList>
            <person name="Chen Y."/>
            <person name="Shah S."/>
            <person name="Dougan E. K."/>
            <person name="Thang M."/>
            <person name="Chan C."/>
        </authorList>
    </citation>
    <scope>NUCLEOTIDE SEQUENCE [LARGE SCALE GENOMIC DNA]</scope>
</reference>
<dbReference type="PANTHER" id="PTHR11080:SF2">
    <property type="entry name" value="LD05707P"/>
    <property type="match status" value="1"/>
</dbReference>
<dbReference type="EMBL" id="CAUYUJ010022139">
    <property type="protein sequence ID" value="CAK0909136.1"/>
    <property type="molecule type" value="Genomic_DNA"/>
</dbReference>
<evidence type="ECO:0000313" key="4">
    <source>
        <dbReference type="Proteomes" id="UP001189429"/>
    </source>
</evidence>
<proteinExistence type="inferred from homology"/>
<keyword evidence="2" id="KW-0378">Hydrolase</keyword>
<gene>
    <name evidence="3" type="ORF">PCOR1329_LOCUS83634</name>
</gene>
<evidence type="ECO:0008006" key="5">
    <source>
        <dbReference type="Google" id="ProtNLM"/>
    </source>
</evidence>
<dbReference type="InterPro" id="IPR052347">
    <property type="entry name" value="Isochorismatase_Nicotinamidase"/>
</dbReference>
<accession>A0ABN9Y8Y2</accession>
<protein>
    <recommendedName>
        <fullName evidence="5">Nicotinamidase</fullName>
    </recommendedName>
</protein>
<keyword evidence="4" id="KW-1185">Reference proteome</keyword>
<evidence type="ECO:0000256" key="2">
    <source>
        <dbReference type="ARBA" id="ARBA00022801"/>
    </source>
</evidence>
<dbReference type="InterPro" id="IPR036380">
    <property type="entry name" value="Isochorismatase-like_sf"/>
</dbReference>
<name>A0ABN9Y8Y2_9DINO</name>
<dbReference type="SUPFAM" id="SSF52499">
    <property type="entry name" value="Isochorismatase-like hydrolases"/>
    <property type="match status" value="1"/>
</dbReference>
<comment type="caution">
    <text evidence="3">The sequence shown here is derived from an EMBL/GenBank/DDBJ whole genome shotgun (WGS) entry which is preliminary data.</text>
</comment>